<evidence type="ECO:0000256" key="6">
    <source>
        <dbReference type="ARBA" id="ARBA00023180"/>
    </source>
</evidence>
<dbReference type="EMBL" id="AZBU02000008">
    <property type="protein sequence ID" value="TKR68357.1"/>
    <property type="molecule type" value="Genomic_DNA"/>
</dbReference>
<dbReference type="AlphaFoldDB" id="A0A4U5MGH4"/>
<proteinExistence type="inferred from homology"/>
<evidence type="ECO:0008006" key="11">
    <source>
        <dbReference type="Google" id="ProtNLM"/>
    </source>
</evidence>
<dbReference type="GO" id="GO:0005044">
    <property type="term" value="F:scavenger receptor activity"/>
    <property type="evidence" value="ECO:0007669"/>
    <property type="project" value="TreeGrafter"/>
</dbReference>
<dbReference type="Proteomes" id="UP000298663">
    <property type="component" value="Unassembled WGS sequence"/>
</dbReference>
<feature type="compositionally biased region" description="Acidic residues" evidence="7">
    <location>
        <begin position="514"/>
        <end position="529"/>
    </location>
</feature>
<evidence type="ECO:0000256" key="2">
    <source>
        <dbReference type="ARBA" id="ARBA00010532"/>
    </source>
</evidence>
<comment type="similarity">
    <text evidence="2">Belongs to the CD36 family.</text>
</comment>
<dbReference type="GO" id="GO:0016020">
    <property type="term" value="C:membrane"/>
    <property type="evidence" value="ECO:0007669"/>
    <property type="project" value="UniProtKB-SubCell"/>
</dbReference>
<dbReference type="PANTHER" id="PTHR11923">
    <property type="entry name" value="SCAVENGER RECEPTOR CLASS B TYPE-1 SR-B1"/>
    <property type="match status" value="1"/>
</dbReference>
<dbReference type="PANTHER" id="PTHR11923:SF51">
    <property type="entry name" value="LYSOSOME MEMBRANE PROTEIN 2"/>
    <property type="match status" value="1"/>
</dbReference>
<keyword evidence="4 8" id="KW-1133">Transmembrane helix</keyword>
<accession>A0A4U5MGH4</accession>
<comment type="caution">
    <text evidence="9">The sequence shown here is derived from an EMBL/GenBank/DDBJ whole genome shotgun (WGS) entry which is preliminary data.</text>
</comment>
<sequence>MRLKCLQITALVIGAILIVLGIILLTVVPGIVEKEIKAINYLGTDGNGSLNIVTEKWRAPKYDMKMEIYVYNVKNFRDVTKREKPILEQLGPYTFTERQEKTMYKFNKNESRVFYKNTRWYYFSQELSCPTCFLNDTVVVPSIVYQNLVDFAMGGRMAKFAIETALRVFSEPAFVSVKVGELLYEGYEDPLLSKICNTARWICDKLNIPPRIGLFYGQNGTDDGTYEINTGRYDSPLIGNVYSWNNKTVLPDNIWWSREARKIEGLDGQLFPPSVQKGQLFHLFVGQIQRRISMEYKRESEFWGVPAYQFGVPESMNDPTLPANKGFNNPKSPRFFNDTTIQSKGALPAGLMDLSGSLPGNPRIYVGQPHFLHCPDVVRTAVEGIPVPNPTEDETLIDIEPHTGVVIHARRLSLLNLGVLNGGLSYSGNMSDTIIPLIWLRESISFDNDTRDELLNKVVFITRSSFVGGVALVTIGVLLYAAFITVAIVYRCQVSSHKVAPETDKELSPQAGEAPDDEDQLIVEEEPSDVEGGSFAPI</sequence>
<feature type="region of interest" description="Disordered" evidence="7">
    <location>
        <begin position="500"/>
        <end position="538"/>
    </location>
</feature>
<keyword evidence="10" id="KW-1185">Reference proteome</keyword>
<comment type="subcellular location">
    <subcellularLocation>
        <location evidence="1">Membrane</location>
    </subcellularLocation>
</comment>
<evidence type="ECO:0000256" key="5">
    <source>
        <dbReference type="ARBA" id="ARBA00023136"/>
    </source>
</evidence>
<keyword evidence="3 8" id="KW-0812">Transmembrane</keyword>
<dbReference type="GO" id="GO:0005737">
    <property type="term" value="C:cytoplasm"/>
    <property type="evidence" value="ECO:0007669"/>
    <property type="project" value="TreeGrafter"/>
</dbReference>
<evidence type="ECO:0000256" key="3">
    <source>
        <dbReference type="ARBA" id="ARBA00022692"/>
    </source>
</evidence>
<gene>
    <name evidence="9" type="ORF">L596_024348</name>
</gene>
<feature type="transmembrane region" description="Helical" evidence="8">
    <location>
        <begin position="466"/>
        <end position="490"/>
    </location>
</feature>
<dbReference type="InterPro" id="IPR002159">
    <property type="entry name" value="CD36_fam"/>
</dbReference>
<reference evidence="9 10" key="1">
    <citation type="journal article" date="2015" name="Genome Biol.">
        <title>Comparative genomics of Steinernema reveals deeply conserved gene regulatory networks.</title>
        <authorList>
            <person name="Dillman A.R."/>
            <person name="Macchietto M."/>
            <person name="Porter C.F."/>
            <person name="Rogers A."/>
            <person name="Williams B."/>
            <person name="Antoshechkin I."/>
            <person name="Lee M.M."/>
            <person name="Goodwin Z."/>
            <person name="Lu X."/>
            <person name="Lewis E.E."/>
            <person name="Goodrich-Blair H."/>
            <person name="Stock S.P."/>
            <person name="Adams B.J."/>
            <person name="Sternberg P.W."/>
            <person name="Mortazavi A."/>
        </authorList>
    </citation>
    <scope>NUCLEOTIDE SEQUENCE [LARGE SCALE GENOMIC DNA]</scope>
    <source>
        <strain evidence="9 10">ALL</strain>
    </source>
</reference>
<dbReference type="STRING" id="34508.A0A4U5MGH4"/>
<evidence type="ECO:0000256" key="1">
    <source>
        <dbReference type="ARBA" id="ARBA00004370"/>
    </source>
</evidence>
<evidence type="ECO:0000313" key="9">
    <source>
        <dbReference type="EMBL" id="TKR68357.1"/>
    </source>
</evidence>
<dbReference type="Pfam" id="PF01130">
    <property type="entry name" value="CD36"/>
    <property type="match status" value="1"/>
</dbReference>
<organism evidence="9 10">
    <name type="scientific">Steinernema carpocapsae</name>
    <name type="common">Entomopathogenic nematode</name>
    <dbReference type="NCBI Taxonomy" id="34508"/>
    <lineage>
        <taxon>Eukaryota</taxon>
        <taxon>Metazoa</taxon>
        <taxon>Ecdysozoa</taxon>
        <taxon>Nematoda</taxon>
        <taxon>Chromadorea</taxon>
        <taxon>Rhabditida</taxon>
        <taxon>Tylenchina</taxon>
        <taxon>Panagrolaimomorpha</taxon>
        <taxon>Strongyloidoidea</taxon>
        <taxon>Steinernematidae</taxon>
        <taxon>Steinernema</taxon>
    </lineage>
</organism>
<evidence type="ECO:0000256" key="4">
    <source>
        <dbReference type="ARBA" id="ARBA00022989"/>
    </source>
</evidence>
<evidence type="ECO:0000256" key="8">
    <source>
        <dbReference type="SAM" id="Phobius"/>
    </source>
</evidence>
<evidence type="ECO:0000313" key="10">
    <source>
        <dbReference type="Proteomes" id="UP000298663"/>
    </source>
</evidence>
<evidence type="ECO:0000256" key="7">
    <source>
        <dbReference type="SAM" id="MobiDB-lite"/>
    </source>
</evidence>
<keyword evidence="5 8" id="KW-0472">Membrane</keyword>
<keyword evidence="6" id="KW-0325">Glycoprotein</keyword>
<name>A0A4U5MGH4_STECR</name>
<protein>
    <recommendedName>
        <fullName evidence="11">CD36 family protein</fullName>
    </recommendedName>
</protein>
<dbReference type="PRINTS" id="PR01609">
    <property type="entry name" value="CD36FAMILY"/>
</dbReference>
<feature type="transmembrane region" description="Helical" evidence="8">
    <location>
        <begin position="12"/>
        <end position="32"/>
    </location>
</feature>
<dbReference type="OrthoDB" id="18585at2759"/>
<reference evidence="9 10" key="2">
    <citation type="journal article" date="2019" name="G3 (Bethesda)">
        <title>Hybrid Assembly of the Genome of the Entomopathogenic Nematode Steinernema carpocapsae Identifies the X-Chromosome.</title>
        <authorList>
            <person name="Serra L."/>
            <person name="Macchietto M."/>
            <person name="Macias-Munoz A."/>
            <person name="McGill C.J."/>
            <person name="Rodriguez I.M."/>
            <person name="Rodriguez B."/>
            <person name="Murad R."/>
            <person name="Mortazavi A."/>
        </authorList>
    </citation>
    <scope>NUCLEOTIDE SEQUENCE [LARGE SCALE GENOMIC DNA]</scope>
    <source>
        <strain evidence="9 10">ALL</strain>
    </source>
</reference>